<dbReference type="FunFam" id="2.60.40.10:FF:000050">
    <property type="entry name" value="Titin isoform B"/>
    <property type="match status" value="1"/>
</dbReference>
<dbReference type="SMART" id="SM00409">
    <property type="entry name" value="IG"/>
    <property type="match status" value="5"/>
</dbReference>
<proteinExistence type="inferred from homology"/>
<evidence type="ECO:0000313" key="12">
    <source>
        <dbReference type="Proteomes" id="UP000597762"/>
    </source>
</evidence>
<accession>A0A812BUC3</accession>
<comment type="similarity">
    <text evidence="3">Belongs to the protein kinase superfamily. CAMK Ser/Thr protein kinase family.</text>
</comment>
<feature type="domain" description="Ig-like" evidence="9">
    <location>
        <begin position="53"/>
        <end position="128"/>
    </location>
</feature>
<dbReference type="CDD" id="cd00063">
    <property type="entry name" value="FN3"/>
    <property type="match status" value="3"/>
</dbReference>
<dbReference type="CDD" id="cd05748">
    <property type="entry name" value="Ig_Titin_like"/>
    <property type="match status" value="1"/>
</dbReference>
<gene>
    <name evidence="11" type="ORF">SPHA_23742</name>
</gene>
<dbReference type="PRINTS" id="PR00014">
    <property type="entry name" value="FNTYPEIII"/>
</dbReference>
<organism evidence="11 12">
    <name type="scientific">Acanthosepion pharaonis</name>
    <name type="common">Pharaoh cuttlefish</name>
    <name type="synonym">Sepia pharaonis</name>
    <dbReference type="NCBI Taxonomy" id="158019"/>
    <lineage>
        <taxon>Eukaryota</taxon>
        <taxon>Metazoa</taxon>
        <taxon>Spiralia</taxon>
        <taxon>Lophotrochozoa</taxon>
        <taxon>Mollusca</taxon>
        <taxon>Cephalopoda</taxon>
        <taxon>Coleoidea</taxon>
        <taxon>Decapodiformes</taxon>
        <taxon>Sepiida</taxon>
        <taxon>Sepiina</taxon>
        <taxon>Sepiidae</taxon>
        <taxon>Acanthosepion</taxon>
    </lineage>
</organism>
<dbReference type="GO" id="GO:0031430">
    <property type="term" value="C:M band"/>
    <property type="evidence" value="ECO:0007669"/>
    <property type="project" value="TreeGrafter"/>
</dbReference>
<evidence type="ECO:0000313" key="11">
    <source>
        <dbReference type="EMBL" id="CAE1243307.1"/>
    </source>
</evidence>
<dbReference type="OrthoDB" id="504170at2759"/>
<evidence type="ECO:0000256" key="8">
    <source>
        <dbReference type="ARBA" id="ARBA00023319"/>
    </source>
</evidence>
<feature type="domain" description="Ig-like" evidence="9">
    <location>
        <begin position="235"/>
        <end position="321"/>
    </location>
</feature>
<feature type="domain" description="Fibronectin type-III" evidence="10">
    <location>
        <begin position="525"/>
        <end position="620"/>
    </location>
</feature>
<evidence type="ECO:0000256" key="5">
    <source>
        <dbReference type="ARBA" id="ARBA00022737"/>
    </source>
</evidence>
<evidence type="ECO:0000256" key="1">
    <source>
        <dbReference type="ARBA" id="ARBA00004123"/>
    </source>
</evidence>
<dbReference type="Gene3D" id="2.60.40.10">
    <property type="entry name" value="Immunoglobulins"/>
    <property type="match status" value="9"/>
</dbReference>
<dbReference type="InterPro" id="IPR013098">
    <property type="entry name" value="Ig_I-set"/>
</dbReference>
<evidence type="ECO:0000256" key="4">
    <source>
        <dbReference type="ARBA" id="ARBA00022490"/>
    </source>
</evidence>
<evidence type="ECO:0000259" key="10">
    <source>
        <dbReference type="PROSITE" id="PS50853"/>
    </source>
</evidence>
<dbReference type="PANTHER" id="PTHR13817">
    <property type="entry name" value="TITIN"/>
    <property type="match status" value="1"/>
</dbReference>
<dbReference type="EMBL" id="CAHIKZ030000879">
    <property type="protein sequence ID" value="CAE1243307.1"/>
    <property type="molecule type" value="Genomic_DNA"/>
</dbReference>
<dbReference type="SUPFAM" id="SSF48726">
    <property type="entry name" value="Immunoglobulin"/>
    <property type="match status" value="6"/>
</dbReference>
<dbReference type="InterPro" id="IPR003961">
    <property type="entry name" value="FN3_dom"/>
</dbReference>
<feature type="domain" description="Fibronectin type-III" evidence="10">
    <location>
        <begin position="726"/>
        <end position="820"/>
    </location>
</feature>
<evidence type="ECO:0000256" key="2">
    <source>
        <dbReference type="ARBA" id="ARBA00004496"/>
    </source>
</evidence>
<dbReference type="InterPro" id="IPR036116">
    <property type="entry name" value="FN3_sf"/>
</dbReference>
<dbReference type="InterPro" id="IPR050964">
    <property type="entry name" value="Striated_Muscle_Regulatory"/>
</dbReference>
<dbReference type="CDD" id="cd00096">
    <property type="entry name" value="Ig"/>
    <property type="match status" value="2"/>
</dbReference>
<dbReference type="Proteomes" id="UP000597762">
    <property type="component" value="Unassembled WGS sequence"/>
</dbReference>
<protein>
    <submittedName>
        <fullName evidence="11">Titin,Twitchin</fullName>
    </submittedName>
</protein>
<dbReference type="PROSITE" id="PS50853">
    <property type="entry name" value="FN3"/>
    <property type="match status" value="3"/>
</dbReference>
<dbReference type="InterPro" id="IPR013783">
    <property type="entry name" value="Ig-like_fold"/>
</dbReference>
<feature type="domain" description="Ig-like" evidence="9">
    <location>
        <begin position="144"/>
        <end position="232"/>
    </location>
</feature>
<dbReference type="SMART" id="SM00408">
    <property type="entry name" value="IGc2"/>
    <property type="match status" value="5"/>
</dbReference>
<dbReference type="PANTHER" id="PTHR13817:SF151">
    <property type="entry name" value="TITIN"/>
    <property type="match status" value="1"/>
</dbReference>
<evidence type="ECO:0000259" key="9">
    <source>
        <dbReference type="PROSITE" id="PS50835"/>
    </source>
</evidence>
<dbReference type="InterPro" id="IPR003598">
    <property type="entry name" value="Ig_sub2"/>
</dbReference>
<feature type="domain" description="Ig-like" evidence="9">
    <location>
        <begin position="624"/>
        <end position="718"/>
    </location>
</feature>
<dbReference type="GO" id="GO:0005634">
    <property type="term" value="C:nucleus"/>
    <property type="evidence" value="ECO:0007669"/>
    <property type="project" value="UniProtKB-SubCell"/>
</dbReference>
<dbReference type="InterPro" id="IPR007110">
    <property type="entry name" value="Ig-like_dom"/>
</dbReference>
<dbReference type="SUPFAM" id="SSF49265">
    <property type="entry name" value="Fibronectin type III"/>
    <property type="match status" value="2"/>
</dbReference>
<dbReference type="FunFam" id="2.60.40.10:FF:000003">
    <property type="entry name" value="Titin isoform E"/>
    <property type="match status" value="1"/>
</dbReference>
<comment type="caution">
    <text evidence="11">The sequence shown here is derived from an EMBL/GenBank/DDBJ whole genome shotgun (WGS) entry which is preliminary data.</text>
</comment>
<dbReference type="FunFam" id="2.60.40.10:FF:000056">
    <property type="entry name" value="twitchin isoform X4"/>
    <property type="match status" value="2"/>
</dbReference>
<evidence type="ECO:0000256" key="3">
    <source>
        <dbReference type="ARBA" id="ARBA00006692"/>
    </source>
</evidence>
<dbReference type="GO" id="GO:0045214">
    <property type="term" value="P:sarcomere organization"/>
    <property type="evidence" value="ECO:0007669"/>
    <property type="project" value="TreeGrafter"/>
</dbReference>
<dbReference type="Pfam" id="PF00041">
    <property type="entry name" value="fn3"/>
    <property type="match status" value="3"/>
</dbReference>
<dbReference type="PROSITE" id="PS50835">
    <property type="entry name" value="IG_LIKE"/>
    <property type="match status" value="5"/>
</dbReference>
<evidence type="ECO:0000256" key="7">
    <source>
        <dbReference type="ARBA" id="ARBA00023242"/>
    </source>
</evidence>
<reference evidence="11" key="1">
    <citation type="submission" date="2021-01" db="EMBL/GenBank/DDBJ databases">
        <authorList>
            <person name="Li R."/>
            <person name="Bekaert M."/>
        </authorList>
    </citation>
    <scope>NUCLEOTIDE SEQUENCE</scope>
    <source>
        <strain evidence="11">Farmed</strain>
    </source>
</reference>
<evidence type="ECO:0000256" key="6">
    <source>
        <dbReference type="ARBA" id="ARBA00023157"/>
    </source>
</evidence>
<dbReference type="AlphaFoldDB" id="A0A812BUC3"/>
<keyword evidence="12" id="KW-1185">Reference proteome</keyword>
<feature type="domain" description="Ig-like" evidence="9">
    <location>
        <begin position="329"/>
        <end position="418"/>
    </location>
</feature>
<dbReference type="Pfam" id="PF07679">
    <property type="entry name" value="I-set"/>
    <property type="match status" value="6"/>
</dbReference>
<sequence>MEIFHGTKYHIENDGENYVLTIHNVKLEDGGKYTCQLNNSTTSGWLYVEAKEPEYYFTKKLPQHHEVVRKKDTQLECFVSDPRAKVKWFKMGEPIDFIPGKYEMQRRENRCILKIKNAGAGDEAEYSCVCGNASTHCDLYVEEPEWDFFKKLEDVEATEREKAVMQCEVNDKEAEVTWMKGKEVIKPEENPEKYTIEKDAMKRRLIINNVTLKDEGLYTCKVLDKETTADLFVEPDIKFSKKLQDTNVREDDDIVLECVATNPHNTPVQWTRDGKPIEPSERVIQSADGDKYKLVLKKADMKDSGMYACKFGERATRAEVKVVEKPKPPKLNTKSLPKEIIIKKGEKIDLEIPYSAVPTPKAMWTKDGVALKEEDMDMETTDRTTRLVIPDAQRTDSGKYELTMANEVGSDKVPIIVKVIDKPTPPGAPLEVYDIFKDKCMLSWNKPKDDGGCPIKHYVVEKMDTSRGEWVEVEKCSNLKCKVPGLQANKRYQFRVKAVNSEGASLPLTSDGEIVAKDPWKPADKPGQPEVVDYDKDHVQLKWKAPKRDGGAPIEGYIIEKKDNRTGEWEPVMEVPSKQREATVKGLKENQEQEFRIIAKNKAGNSMPSACSSPVITKARRVKPRIDPGSLTDIKIKKDQSFLLEPTFIGEPPPTVTWSKKGLDGKILPIQSTPNIPIENEPKKSQLSCKSAVRADTGEYYISVENEHGSDTASMTVVVLSSPSRPEGPLEVSNITKEGALLTWKPPADKGGSDITGYVVEKFDPTKGTWEKVSSSVTGTKLAVKNLQEGHEYKFRVKAENLHGLSEPLETDKSIVAKNPYSKYQDIYVLIYLTLGKKDFDYSISNTENIRLDK</sequence>
<dbReference type="InterPro" id="IPR003599">
    <property type="entry name" value="Ig_sub"/>
</dbReference>
<keyword evidence="7" id="KW-0539">Nucleus</keyword>
<dbReference type="InterPro" id="IPR036179">
    <property type="entry name" value="Ig-like_dom_sf"/>
</dbReference>
<keyword evidence="8" id="KW-0393">Immunoglobulin domain</keyword>
<keyword evidence="4" id="KW-0963">Cytoplasm</keyword>
<keyword evidence="5" id="KW-0677">Repeat</keyword>
<name>A0A812BUC3_ACAPH</name>
<dbReference type="SMART" id="SM00060">
    <property type="entry name" value="FN3"/>
    <property type="match status" value="3"/>
</dbReference>
<keyword evidence="6" id="KW-1015">Disulfide bond</keyword>
<dbReference type="FunFam" id="2.60.40.10:FF:000031">
    <property type="entry name" value="Myosin-binding protein C, slow type"/>
    <property type="match status" value="2"/>
</dbReference>
<feature type="domain" description="Fibronectin type-III" evidence="10">
    <location>
        <begin position="425"/>
        <end position="519"/>
    </location>
</feature>
<comment type="subcellular location">
    <subcellularLocation>
        <location evidence="2">Cytoplasm</location>
    </subcellularLocation>
    <subcellularLocation>
        <location evidence="1">Nucleus</location>
    </subcellularLocation>
</comment>